<feature type="region of interest" description="Disordered" evidence="6">
    <location>
        <begin position="370"/>
        <end position="412"/>
    </location>
</feature>
<feature type="compositionally biased region" description="Low complexity" evidence="6">
    <location>
        <begin position="386"/>
        <end position="405"/>
    </location>
</feature>
<name>A0A1U7IAP4_9CYAN</name>
<dbReference type="InterPro" id="IPR002549">
    <property type="entry name" value="AI-2E-like"/>
</dbReference>
<dbReference type="PANTHER" id="PTHR21716:SF66">
    <property type="entry name" value="TRANSPORT PROTEIN SLL0063-RELATED"/>
    <property type="match status" value="1"/>
</dbReference>
<evidence type="ECO:0000256" key="4">
    <source>
        <dbReference type="ARBA" id="ARBA00022989"/>
    </source>
</evidence>
<evidence type="ECO:0000256" key="6">
    <source>
        <dbReference type="SAM" id="MobiDB-lite"/>
    </source>
</evidence>
<feature type="transmembrane region" description="Helical" evidence="7">
    <location>
        <begin position="174"/>
        <end position="197"/>
    </location>
</feature>
<evidence type="ECO:0000256" key="7">
    <source>
        <dbReference type="SAM" id="Phobius"/>
    </source>
</evidence>
<dbReference type="Proteomes" id="UP000185860">
    <property type="component" value="Unassembled WGS sequence"/>
</dbReference>
<evidence type="ECO:0000313" key="8">
    <source>
        <dbReference type="EMBL" id="OKH33676.1"/>
    </source>
</evidence>
<proteinExistence type="inferred from homology"/>
<evidence type="ECO:0000256" key="3">
    <source>
        <dbReference type="ARBA" id="ARBA00022692"/>
    </source>
</evidence>
<evidence type="ECO:0000256" key="1">
    <source>
        <dbReference type="ARBA" id="ARBA00004141"/>
    </source>
</evidence>
<comment type="caution">
    <text evidence="8">The sequence shown here is derived from an EMBL/GenBank/DDBJ whole genome shotgun (WGS) entry which is preliminary data.</text>
</comment>
<protein>
    <submittedName>
        <fullName evidence="8">AI-2E family transporter</fullName>
    </submittedName>
</protein>
<keyword evidence="5 7" id="KW-0472">Membrane</keyword>
<feature type="transmembrane region" description="Helical" evidence="7">
    <location>
        <begin position="323"/>
        <end position="352"/>
    </location>
</feature>
<evidence type="ECO:0000256" key="5">
    <source>
        <dbReference type="ARBA" id="ARBA00023136"/>
    </source>
</evidence>
<dbReference type="Pfam" id="PF01594">
    <property type="entry name" value="AI-2E_transport"/>
    <property type="match status" value="1"/>
</dbReference>
<evidence type="ECO:0000313" key="9">
    <source>
        <dbReference type="Proteomes" id="UP000185860"/>
    </source>
</evidence>
<feature type="transmembrane region" description="Helical" evidence="7">
    <location>
        <begin position="84"/>
        <end position="108"/>
    </location>
</feature>
<keyword evidence="4 7" id="KW-1133">Transmembrane helix</keyword>
<gene>
    <name evidence="8" type="ORF">NIES2119_22385</name>
</gene>
<dbReference type="OrthoDB" id="505911at2"/>
<feature type="transmembrane region" description="Helical" evidence="7">
    <location>
        <begin position="229"/>
        <end position="251"/>
    </location>
</feature>
<dbReference type="AlphaFoldDB" id="A0A1U7IAP4"/>
<dbReference type="GO" id="GO:0055085">
    <property type="term" value="P:transmembrane transport"/>
    <property type="evidence" value="ECO:0007669"/>
    <property type="project" value="TreeGrafter"/>
</dbReference>
<reference evidence="8 9" key="1">
    <citation type="submission" date="2016-11" db="EMBL/GenBank/DDBJ databases">
        <title>Draft Genome Sequences of Nine Cyanobacterial Strains from Diverse Habitats.</title>
        <authorList>
            <person name="Zhu T."/>
            <person name="Hou S."/>
            <person name="Lu X."/>
            <person name="Hess W.R."/>
        </authorList>
    </citation>
    <scope>NUCLEOTIDE SEQUENCE [LARGE SCALE GENOMIC DNA]</scope>
    <source>
        <strain evidence="8 9">IAM M-71</strain>
    </source>
</reference>
<organism evidence="8 9">
    <name type="scientific">[Phormidium ambiguum] IAM M-71</name>
    <dbReference type="NCBI Taxonomy" id="454136"/>
    <lineage>
        <taxon>Bacteria</taxon>
        <taxon>Bacillati</taxon>
        <taxon>Cyanobacteriota</taxon>
        <taxon>Cyanophyceae</taxon>
        <taxon>Oscillatoriophycideae</taxon>
        <taxon>Aerosakkonematales</taxon>
        <taxon>Aerosakkonemataceae</taxon>
        <taxon>Floridanema</taxon>
    </lineage>
</organism>
<feature type="transmembrane region" description="Helical" evidence="7">
    <location>
        <begin position="257"/>
        <end position="284"/>
    </location>
</feature>
<comment type="subcellular location">
    <subcellularLocation>
        <location evidence="1">Membrane</location>
        <topology evidence="1">Multi-pass membrane protein</topology>
    </subcellularLocation>
</comment>
<keyword evidence="3 7" id="KW-0812">Transmembrane</keyword>
<accession>A0A1U7IAP4</accession>
<dbReference type="RefSeq" id="WP_073595718.1">
    <property type="nucleotide sequence ID" value="NZ_MRCE01000027.1"/>
</dbReference>
<feature type="transmembrane region" description="Helical" evidence="7">
    <location>
        <begin position="52"/>
        <end position="72"/>
    </location>
</feature>
<dbReference type="STRING" id="454136.NIES2119_22385"/>
<dbReference type="GO" id="GO:0016020">
    <property type="term" value="C:membrane"/>
    <property type="evidence" value="ECO:0007669"/>
    <property type="project" value="UniProtKB-SubCell"/>
</dbReference>
<sequence length="412" mass="44960">MVSSRPSPPKSKLLNWWESLTPLSRLLVIALAAPLTVLNAWAFSEIFGYFESLFVILLVASLLAFLLSYPVDWLEQRGVNRAQAAIFVFLLTIFVLVGVGVTLVPLAFTQAQQLVARLPEWIDSGQRQLVMINERVDIVGLPLSLDGLIAQINDRLKANLQNIAGKTLNVALNLTVLTVVRLLDVLLTIVVTFYLLLHSKDIWVSLIQWLPARIQQPFSQTLRSSFQNYFTGQIILATCMASGLISVFLLMKVPFGLLFGLTIGLMALVPFGGSVGIGLVVFLVALRDIGLALQVLAAALIVQQIVENIIAPRVLSSVTGLNPFWVFIAILTGARIGGLLGVVVAVPTAVVIKEALTSIRSVRKADEIQHNTHADRITKDHSTIIKPNNETPSPTNTKPNPTSTESVLEVKE</sequence>
<dbReference type="EMBL" id="MRCE01000027">
    <property type="protein sequence ID" value="OKH33676.1"/>
    <property type="molecule type" value="Genomic_DNA"/>
</dbReference>
<comment type="similarity">
    <text evidence="2">Belongs to the autoinducer-2 exporter (AI-2E) (TC 2.A.86) family.</text>
</comment>
<dbReference type="PANTHER" id="PTHR21716">
    <property type="entry name" value="TRANSMEMBRANE PROTEIN"/>
    <property type="match status" value="1"/>
</dbReference>
<feature type="compositionally biased region" description="Basic and acidic residues" evidence="6">
    <location>
        <begin position="370"/>
        <end position="383"/>
    </location>
</feature>
<evidence type="ECO:0000256" key="2">
    <source>
        <dbReference type="ARBA" id="ARBA00009773"/>
    </source>
</evidence>